<feature type="domain" description="Phosphatidic acid phosphatase type 2/haloperoxidase" evidence="8">
    <location>
        <begin position="105"/>
        <end position="209"/>
    </location>
</feature>
<keyword evidence="2" id="KW-1003">Cell membrane</keyword>
<proteinExistence type="predicted"/>
<comment type="subcellular location">
    <subcellularLocation>
        <location evidence="1">Cell membrane</location>
        <topology evidence="1">Multi-pass membrane protein</topology>
    </subcellularLocation>
</comment>
<feature type="transmembrane region" description="Helical" evidence="7">
    <location>
        <begin position="69"/>
        <end position="93"/>
    </location>
</feature>
<feature type="transmembrane region" description="Helical" evidence="7">
    <location>
        <begin position="12"/>
        <end position="36"/>
    </location>
</feature>
<comment type="caution">
    <text evidence="9">The sequence shown here is derived from an EMBL/GenBank/DDBJ whole genome shotgun (WGS) entry which is preliminary data.</text>
</comment>
<dbReference type="RefSeq" id="WP_345118029.1">
    <property type="nucleotide sequence ID" value="NZ_BAABDH010000114.1"/>
</dbReference>
<evidence type="ECO:0000256" key="2">
    <source>
        <dbReference type="ARBA" id="ARBA00022475"/>
    </source>
</evidence>
<dbReference type="Gene3D" id="1.20.144.10">
    <property type="entry name" value="Phosphatidic acid phosphatase type 2/haloperoxidase"/>
    <property type="match status" value="2"/>
</dbReference>
<evidence type="ECO:0000256" key="6">
    <source>
        <dbReference type="ARBA" id="ARBA00023136"/>
    </source>
</evidence>
<evidence type="ECO:0000259" key="8">
    <source>
        <dbReference type="SMART" id="SM00014"/>
    </source>
</evidence>
<feature type="transmembrane region" description="Helical" evidence="7">
    <location>
        <begin position="167"/>
        <end position="188"/>
    </location>
</feature>
<dbReference type="Pfam" id="PF01569">
    <property type="entry name" value="PAP2"/>
    <property type="match status" value="1"/>
</dbReference>
<dbReference type="PANTHER" id="PTHR14969">
    <property type="entry name" value="SPHINGOSINE-1-PHOSPHATE PHOSPHOHYDROLASE"/>
    <property type="match status" value="1"/>
</dbReference>
<gene>
    <name evidence="9" type="ORF">GCM10022406_42070</name>
</gene>
<organism evidence="9 10">
    <name type="scientific">Hymenobacter algoricola</name>
    <dbReference type="NCBI Taxonomy" id="486267"/>
    <lineage>
        <taxon>Bacteria</taxon>
        <taxon>Pseudomonadati</taxon>
        <taxon>Bacteroidota</taxon>
        <taxon>Cytophagia</taxon>
        <taxon>Cytophagales</taxon>
        <taxon>Hymenobacteraceae</taxon>
        <taxon>Hymenobacter</taxon>
    </lineage>
</organism>
<dbReference type="InterPro" id="IPR000326">
    <property type="entry name" value="PAP2/HPO"/>
</dbReference>
<keyword evidence="6 7" id="KW-0472">Membrane</keyword>
<evidence type="ECO:0000256" key="4">
    <source>
        <dbReference type="ARBA" id="ARBA00022801"/>
    </source>
</evidence>
<protein>
    <submittedName>
        <fullName evidence="9">Phosphatase PAP2 family protein</fullName>
    </submittedName>
</protein>
<dbReference type="InterPro" id="IPR036938">
    <property type="entry name" value="PAP2/HPO_sf"/>
</dbReference>
<keyword evidence="5 7" id="KW-1133">Transmembrane helix</keyword>
<evidence type="ECO:0000256" key="7">
    <source>
        <dbReference type="SAM" id="Phobius"/>
    </source>
</evidence>
<accession>A0ABP7NXV8</accession>
<reference evidence="10" key="1">
    <citation type="journal article" date="2019" name="Int. J. Syst. Evol. Microbiol.">
        <title>The Global Catalogue of Microorganisms (GCM) 10K type strain sequencing project: providing services to taxonomists for standard genome sequencing and annotation.</title>
        <authorList>
            <consortium name="The Broad Institute Genomics Platform"/>
            <consortium name="The Broad Institute Genome Sequencing Center for Infectious Disease"/>
            <person name="Wu L."/>
            <person name="Ma J."/>
        </authorList>
    </citation>
    <scope>NUCLEOTIDE SEQUENCE [LARGE SCALE GENOMIC DNA]</scope>
    <source>
        <strain evidence="10">JCM 17214</strain>
    </source>
</reference>
<evidence type="ECO:0000313" key="9">
    <source>
        <dbReference type="EMBL" id="GAA3956384.1"/>
    </source>
</evidence>
<evidence type="ECO:0000313" key="10">
    <source>
        <dbReference type="Proteomes" id="UP001499909"/>
    </source>
</evidence>
<feature type="transmembrane region" description="Helical" evidence="7">
    <location>
        <begin position="194"/>
        <end position="216"/>
    </location>
</feature>
<evidence type="ECO:0000256" key="5">
    <source>
        <dbReference type="ARBA" id="ARBA00022989"/>
    </source>
</evidence>
<keyword evidence="3 7" id="KW-0812">Transmembrane</keyword>
<dbReference type="SMART" id="SM00014">
    <property type="entry name" value="acidPPc"/>
    <property type="match status" value="1"/>
</dbReference>
<dbReference type="SUPFAM" id="SSF48317">
    <property type="entry name" value="Acid phosphatase/Vanadium-dependent haloperoxidase"/>
    <property type="match status" value="1"/>
</dbReference>
<dbReference type="EMBL" id="BAABDH010000114">
    <property type="protein sequence ID" value="GAA3956384.1"/>
    <property type="molecule type" value="Genomic_DNA"/>
</dbReference>
<evidence type="ECO:0000256" key="1">
    <source>
        <dbReference type="ARBA" id="ARBA00004651"/>
    </source>
</evidence>
<name>A0ABP7NXV8_9BACT</name>
<dbReference type="PANTHER" id="PTHR14969:SF62">
    <property type="entry name" value="DECAPRENYLPHOSPHORYL-5-PHOSPHORIBOSE PHOSPHATASE RV3807C-RELATED"/>
    <property type="match status" value="1"/>
</dbReference>
<feature type="transmembrane region" description="Helical" evidence="7">
    <location>
        <begin position="143"/>
        <end position="160"/>
    </location>
</feature>
<dbReference type="CDD" id="cd03392">
    <property type="entry name" value="PAP2_like_2"/>
    <property type="match status" value="1"/>
</dbReference>
<keyword evidence="4" id="KW-0378">Hydrolase</keyword>
<feature type="transmembrane region" description="Helical" evidence="7">
    <location>
        <begin position="105"/>
        <end position="123"/>
    </location>
</feature>
<keyword evidence="10" id="KW-1185">Reference proteome</keyword>
<dbReference type="Proteomes" id="UP001499909">
    <property type="component" value="Unassembled WGS sequence"/>
</dbReference>
<evidence type="ECO:0000256" key="3">
    <source>
        <dbReference type="ARBA" id="ARBA00022692"/>
    </source>
</evidence>
<sequence>MKTFLSRLLTRLSFLTAEVAVLLLVFAAGFATFFYLTRVVFVAHSAALDTWAFQQLDALRRAVPGLTNWVQVVTFFASAPFLVGAALVLPAGLRWAQRRREAWEVFLTILGAALLNQALKVHFHRLRPDSALVRQLGLSFPSGHAMIGMALYGCLGWLLWRHGRHPAWALLLLGWAILIGLTRIYLHVHYATDVLAGFAAGLSWLVLLRTALHLWWREGQVLNREQSPETTG</sequence>